<dbReference type="Pfam" id="PF02355">
    <property type="entry name" value="SecD_SecF_C"/>
    <property type="match status" value="1"/>
</dbReference>
<keyword evidence="2" id="KW-0813">Transport</keyword>
<dbReference type="PANTHER" id="PTHR30081:SF1">
    <property type="entry name" value="PROTEIN TRANSLOCASE SUBUNIT SECD"/>
    <property type="match status" value="1"/>
</dbReference>
<keyword evidence="4 9" id="KW-0812">Transmembrane</keyword>
<keyword evidence="5" id="KW-0653">Protein transport</keyword>
<evidence type="ECO:0000256" key="9">
    <source>
        <dbReference type="SAM" id="Phobius"/>
    </source>
</evidence>
<comment type="caution">
    <text evidence="11">The sequence shown here is derived from an EMBL/GenBank/DDBJ whole genome shotgun (WGS) entry which is preliminary data.</text>
</comment>
<accession>W1X9H3</accession>
<evidence type="ECO:0000256" key="1">
    <source>
        <dbReference type="ARBA" id="ARBA00004651"/>
    </source>
</evidence>
<keyword evidence="6 9" id="KW-1133">Transmembrane helix</keyword>
<evidence type="ECO:0000256" key="8">
    <source>
        <dbReference type="ARBA" id="ARBA00023136"/>
    </source>
</evidence>
<comment type="subcellular location">
    <subcellularLocation>
        <location evidence="1">Cell membrane</location>
        <topology evidence="1">Multi-pass membrane protein</topology>
    </subcellularLocation>
</comment>
<gene>
    <name evidence="11" type="ORF">Q604_UNBC17142G0001</name>
</gene>
<evidence type="ECO:0000313" key="11">
    <source>
        <dbReference type="EMBL" id="ETJ27017.1"/>
    </source>
</evidence>
<proteinExistence type="predicted"/>
<name>W1X9H3_9ZZZZ</name>
<reference evidence="11" key="1">
    <citation type="submission" date="2013-12" db="EMBL/GenBank/DDBJ databases">
        <title>A Varibaculum cambriense genome reconstructed from a premature infant gut community with otherwise low bacterial novelty that shifts toward anaerobic metabolism during the third week of life.</title>
        <authorList>
            <person name="Brown C.T."/>
            <person name="Sharon I."/>
            <person name="Thomas B.C."/>
            <person name="Castelle C.J."/>
            <person name="Morowitz M.J."/>
            <person name="Banfield J.F."/>
        </authorList>
    </citation>
    <scope>NUCLEOTIDE SEQUENCE</scope>
</reference>
<keyword evidence="3" id="KW-1003">Cell membrane</keyword>
<evidence type="ECO:0000256" key="6">
    <source>
        <dbReference type="ARBA" id="ARBA00022989"/>
    </source>
</evidence>
<feature type="non-terminal residue" evidence="11">
    <location>
        <position position="1"/>
    </location>
</feature>
<evidence type="ECO:0000256" key="5">
    <source>
        <dbReference type="ARBA" id="ARBA00022927"/>
    </source>
</evidence>
<dbReference type="InterPro" id="IPR048634">
    <property type="entry name" value="SecD_SecF_C"/>
</dbReference>
<organism evidence="11">
    <name type="scientific">human gut metagenome</name>
    <dbReference type="NCBI Taxonomy" id="408170"/>
    <lineage>
        <taxon>unclassified sequences</taxon>
        <taxon>metagenomes</taxon>
        <taxon>organismal metagenomes</taxon>
    </lineage>
</organism>
<feature type="transmembrane region" description="Helical" evidence="9">
    <location>
        <begin position="55"/>
        <end position="73"/>
    </location>
</feature>
<dbReference type="EMBL" id="AZMM01017142">
    <property type="protein sequence ID" value="ETJ27017.1"/>
    <property type="molecule type" value="Genomic_DNA"/>
</dbReference>
<evidence type="ECO:0000259" key="10">
    <source>
        <dbReference type="Pfam" id="PF02355"/>
    </source>
</evidence>
<keyword evidence="8 9" id="KW-0472">Membrane</keyword>
<dbReference type="InterPro" id="IPR022813">
    <property type="entry name" value="SecD/SecF_arch_bac"/>
</dbReference>
<dbReference type="GO" id="GO:0015031">
    <property type="term" value="P:protein transport"/>
    <property type="evidence" value="ECO:0007669"/>
    <property type="project" value="UniProtKB-KW"/>
</dbReference>
<feature type="transmembrane region" description="Helical" evidence="9">
    <location>
        <begin position="32"/>
        <end position="49"/>
    </location>
</feature>
<keyword evidence="7" id="KW-0811">Translocation</keyword>
<protein>
    <submittedName>
        <fullName evidence="11">Protein translocase subunit SecD</fullName>
    </submittedName>
</protein>
<evidence type="ECO:0000256" key="7">
    <source>
        <dbReference type="ARBA" id="ARBA00023010"/>
    </source>
</evidence>
<evidence type="ECO:0000256" key="4">
    <source>
        <dbReference type="ARBA" id="ARBA00022692"/>
    </source>
</evidence>
<evidence type="ECO:0000256" key="2">
    <source>
        <dbReference type="ARBA" id="ARBA00022448"/>
    </source>
</evidence>
<dbReference type="AlphaFoldDB" id="W1X9H3"/>
<feature type="domain" description="Protein export membrane protein SecD/SecF C-terminal" evidence="10">
    <location>
        <begin position="10"/>
        <end position="68"/>
    </location>
</feature>
<evidence type="ECO:0000256" key="3">
    <source>
        <dbReference type="ARBA" id="ARBA00022475"/>
    </source>
</evidence>
<feature type="non-terminal residue" evidence="11">
    <location>
        <position position="84"/>
    </location>
</feature>
<dbReference type="PANTHER" id="PTHR30081">
    <property type="entry name" value="PROTEIN-EXPORT MEMBRANE PROTEIN SEC"/>
    <property type="match status" value="1"/>
</dbReference>
<dbReference type="GO" id="GO:0005886">
    <property type="term" value="C:plasma membrane"/>
    <property type="evidence" value="ECO:0007669"/>
    <property type="project" value="UniProtKB-SubCell"/>
</dbReference>
<dbReference type="SUPFAM" id="SSF82866">
    <property type="entry name" value="Multidrug efflux transporter AcrB transmembrane domain"/>
    <property type="match status" value="1"/>
</dbReference>
<sequence>LLRSGALPVKINVLEVRTVGPSLGQDSKDKSVVAFSAGIAMIMIFLVILYRFSGIVANIALLVYVMLLLLVLGKGFNATMTLPG</sequence>